<organism evidence="10 11">
    <name type="scientific">Eumeta variegata</name>
    <name type="common">Bagworm moth</name>
    <name type="synonym">Eumeta japonica</name>
    <dbReference type="NCBI Taxonomy" id="151549"/>
    <lineage>
        <taxon>Eukaryota</taxon>
        <taxon>Metazoa</taxon>
        <taxon>Ecdysozoa</taxon>
        <taxon>Arthropoda</taxon>
        <taxon>Hexapoda</taxon>
        <taxon>Insecta</taxon>
        <taxon>Pterygota</taxon>
        <taxon>Neoptera</taxon>
        <taxon>Endopterygota</taxon>
        <taxon>Lepidoptera</taxon>
        <taxon>Glossata</taxon>
        <taxon>Ditrysia</taxon>
        <taxon>Tineoidea</taxon>
        <taxon>Psychidae</taxon>
        <taxon>Oiketicinae</taxon>
        <taxon>Eumeta</taxon>
    </lineage>
</organism>
<evidence type="ECO:0000256" key="1">
    <source>
        <dbReference type="ARBA" id="ARBA00004651"/>
    </source>
</evidence>
<dbReference type="PANTHER" id="PTHR48021:SF33">
    <property type="entry name" value="AT22075P-RELATED"/>
    <property type="match status" value="1"/>
</dbReference>
<dbReference type="Gene3D" id="1.20.1250.20">
    <property type="entry name" value="MFS general substrate transporter like domains"/>
    <property type="match status" value="1"/>
</dbReference>
<keyword evidence="11" id="KW-1185">Reference proteome</keyword>
<comment type="subcellular location">
    <subcellularLocation>
        <location evidence="1">Cell membrane</location>
        <topology evidence="1">Multi-pass membrane protein</topology>
    </subcellularLocation>
</comment>
<dbReference type="SUPFAM" id="SSF103473">
    <property type="entry name" value="MFS general substrate transporter"/>
    <property type="match status" value="1"/>
</dbReference>
<comment type="caution">
    <text evidence="10">The sequence shown here is derived from an EMBL/GenBank/DDBJ whole genome shotgun (WGS) entry which is preliminary data.</text>
</comment>
<feature type="domain" description="Major facilitator superfamily (MFS) profile" evidence="9">
    <location>
        <begin position="6"/>
        <end position="431"/>
    </location>
</feature>
<dbReference type="FunFam" id="1.20.1250.20:FF:000218">
    <property type="entry name" value="facilitated trehalose transporter Tret1"/>
    <property type="match status" value="1"/>
</dbReference>
<protein>
    <submittedName>
        <fullName evidence="10">Facilitated trehalose transporter Tret1-2 homolog</fullName>
    </submittedName>
</protein>
<feature type="transmembrane region" description="Helical" evidence="8">
    <location>
        <begin position="135"/>
        <end position="154"/>
    </location>
</feature>
<feature type="transmembrane region" description="Helical" evidence="8">
    <location>
        <begin position="280"/>
        <end position="301"/>
    </location>
</feature>
<dbReference type="InterPro" id="IPR005829">
    <property type="entry name" value="Sugar_transporter_CS"/>
</dbReference>
<feature type="transmembrane region" description="Helical" evidence="8">
    <location>
        <begin position="46"/>
        <end position="65"/>
    </location>
</feature>
<dbReference type="InterPro" id="IPR020846">
    <property type="entry name" value="MFS_dom"/>
</dbReference>
<evidence type="ECO:0000256" key="8">
    <source>
        <dbReference type="SAM" id="Phobius"/>
    </source>
</evidence>
<feature type="transmembrane region" description="Helical" evidence="8">
    <location>
        <begin position="408"/>
        <end position="427"/>
    </location>
</feature>
<evidence type="ECO:0000313" key="10">
    <source>
        <dbReference type="EMBL" id="GBP33774.1"/>
    </source>
</evidence>
<dbReference type="InterPro" id="IPR050549">
    <property type="entry name" value="MFS_Trehalose_Transporter"/>
</dbReference>
<feature type="transmembrane region" description="Helical" evidence="8">
    <location>
        <begin position="246"/>
        <end position="268"/>
    </location>
</feature>
<evidence type="ECO:0000256" key="5">
    <source>
        <dbReference type="ARBA" id="ARBA00022692"/>
    </source>
</evidence>
<gene>
    <name evidence="10" type="primary">Tret1-2</name>
    <name evidence="10" type="ORF">EVAR_25375_1</name>
</gene>
<dbReference type="GO" id="GO:0022857">
    <property type="term" value="F:transmembrane transporter activity"/>
    <property type="evidence" value="ECO:0007669"/>
    <property type="project" value="InterPro"/>
</dbReference>
<accession>A0A4C1V6V8</accession>
<name>A0A4C1V6V8_EUMVA</name>
<feature type="transmembrane region" description="Helical" evidence="8">
    <location>
        <begin position="102"/>
        <end position="123"/>
    </location>
</feature>
<dbReference type="PROSITE" id="PS50850">
    <property type="entry name" value="MFS"/>
    <property type="match status" value="1"/>
</dbReference>
<proteinExistence type="predicted"/>
<dbReference type="AlphaFoldDB" id="A0A4C1V6V8"/>
<dbReference type="PANTHER" id="PTHR48021">
    <property type="match status" value="1"/>
</dbReference>
<evidence type="ECO:0000256" key="4">
    <source>
        <dbReference type="ARBA" id="ARBA00022597"/>
    </source>
</evidence>
<evidence type="ECO:0000256" key="6">
    <source>
        <dbReference type="ARBA" id="ARBA00022989"/>
    </source>
</evidence>
<dbReference type="InterPro" id="IPR036259">
    <property type="entry name" value="MFS_trans_sf"/>
</dbReference>
<keyword evidence="2" id="KW-0813">Transport</keyword>
<evidence type="ECO:0000256" key="3">
    <source>
        <dbReference type="ARBA" id="ARBA00022475"/>
    </source>
</evidence>
<dbReference type="PROSITE" id="PS00217">
    <property type="entry name" value="SUGAR_TRANSPORT_2"/>
    <property type="match status" value="1"/>
</dbReference>
<evidence type="ECO:0000256" key="7">
    <source>
        <dbReference type="ARBA" id="ARBA00023136"/>
    </source>
</evidence>
<evidence type="ECO:0000313" key="11">
    <source>
        <dbReference type="Proteomes" id="UP000299102"/>
    </source>
</evidence>
<keyword evidence="6 8" id="KW-1133">Transmembrane helix</keyword>
<dbReference type="OrthoDB" id="4540492at2759"/>
<feature type="transmembrane region" description="Helical" evidence="8">
    <location>
        <begin position="340"/>
        <end position="365"/>
    </location>
</feature>
<dbReference type="InterPro" id="IPR005828">
    <property type="entry name" value="MFS_sugar_transport-like"/>
</dbReference>
<evidence type="ECO:0000256" key="2">
    <source>
        <dbReference type="ARBA" id="ARBA00022448"/>
    </source>
</evidence>
<dbReference type="Pfam" id="PF00083">
    <property type="entry name" value="Sugar_tr"/>
    <property type="match status" value="1"/>
</dbReference>
<evidence type="ECO:0000259" key="9">
    <source>
        <dbReference type="PROSITE" id="PS50850"/>
    </source>
</evidence>
<dbReference type="GO" id="GO:0005886">
    <property type="term" value="C:plasma membrane"/>
    <property type="evidence" value="ECO:0007669"/>
    <property type="project" value="UniProtKB-SubCell"/>
</dbReference>
<feature type="transmembrane region" description="Helical" evidence="8">
    <location>
        <begin position="313"/>
        <end position="334"/>
    </location>
</feature>
<keyword evidence="3" id="KW-1003">Cell membrane</keyword>
<keyword evidence="4" id="KW-0762">Sugar transport</keyword>
<dbReference type="Proteomes" id="UP000299102">
    <property type="component" value="Unassembled WGS sequence"/>
</dbReference>
<sequence>MGAVKCVQGATIPTFTYGIQIGWLSPNGPLLTSSASPARAPLTADAISWVAAALPLSAILGVPLFSYSLDRFGRKRCVIALSLLFSISWTIKLLAVDPTGLINARIVAGLASGGCFIVTPTYIKEISEDSRRGTLSSLAMTVCKMGVIVVYGLGMCASYYTNQAVFLAVCLTHAALFTVMPESPAYLLKIGREQEAATAIAWLRHCHNTECEVVQSEMTRLRLEENTCKGMPRVTFRSVLNDRVNLRAAVMALILNGIQTMSGCFAVINHAAGVLQRSGVGWSPHALALLMATVQLAGSMFTTATVEKFGRKIPLACSTILVALCTGTLGFVFAFHSPGWLPATALVLCIFSYGAGLAPLPIVIMAEVFSYQVRAKLTGLCMAFSFFCSSVTLLFYSPVASAFGEHVVFFVFSAMTLMGALYVILFVPETKGKSLCEIQRYWE</sequence>
<keyword evidence="5 8" id="KW-0812">Transmembrane</keyword>
<dbReference type="EMBL" id="BGZK01000279">
    <property type="protein sequence ID" value="GBP33774.1"/>
    <property type="molecule type" value="Genomic_DNA"/>
</dbReference>
<dbReference type="STRING" id="151549.A0A4C1V6V8"/>
<reference evidence="10 11" key="1">
    <citation type="journal article" date="2019" name="Commun. Biol.">
        <title>The bagworm genome reveals a unique fibroin gene that provides high tensile strength.</title>
        <authorList>
            <person name="Kono N."/>
            <person name="Nakamura H."/>
            <person name="Ohtoshi R."/>
            <person name="Tomita M."/>
            <person name="Numata K."/>
            <person name="Arakawa K."/>
        </authorList>
    </citation>
    <scope>NUCLEOTIDE SEQUENCE [LARGE SCALE GENOMIC DNA]</scope>
</reference>
<keyword evidence="7 8" id="KW-0472">Membrane</keyword>
<feature type="transmembrane region" description="Helical" evidence="8">
    <location>
        <begin position="377"/>
        <end position="396"/>
    </location>
</feature>